<dbReference type="Proteomes" id="UP000813463">
    <property type="component" value="Chromosome 4"/>
</dbReference>
<accession>A0A9R0J834</accession>
<evidence type="ECO:0000313" key="2">
    <source>
        <dbReference type="RefSeq" id="XP_021862979.1"/>
    </source>
</evidence>
<dbReference type="GeneID" id="110801881"/>
<gene>
    <name evidence="2" type="primary">LOC110801881</name>
</gene>
<protein>
    <submittedName>
        <fullName evidence="2">F-box protein CPR1-like</fullName>
    </submittedName>
</protein>
<keyword evidence="1" id="KW-1185">Reference proteome</keyword>
<sequence length="234" mass="26888">MGFGHVSSIDDYRIGLLICEEDLCYVYIFSLKVMEWKTMASVNLVDFKFRIARPIEAVLVDDTLYWPPRVPALVDEGNHIVGLNLVDGKLKKFPLMNLLIGYGDEVRVFQMKGCLSLCCSKDGDYSSKVFDVWMLKQHSDWSSWEKKFSFHVRAGFLVRSFETGKFLVRLDSDHLMIYDPSQVAPEHYEEGTDIWQGSKEQIYSKGYLKEAWGYAESLISPFGTTVSDDNEEDD</sequence>
<reference evidence="2" key="2">
    <citation type="submission" date="2025-08" db="UniProtKB">
        <authorList>
            <consortium name="RefSeq"/>
        </authorList>
    </citation>
    <scope>IDENTIFICATION</scope>
    <source>
        <tissue evidence="2">Leaf</tissue>
    </source>
</reference>
<name>A0A9R0J834_SPIOL</name>
<dbReference type="AlphaFoldDB" id="A0A9R0J834"/>
<dbReference type="KEGG" id="soe:110801881"/>
<proteinExistence type="predicted"/>
<organism evidence="1 2">
    <name type="scientific">Spinacia oleracea</name>
    <name type="common">Spinach</name>
    <dbReference type="NCBI Taxonomy" id="3562"/>
    <lineage>
        <taxon>Eukaryota</taxon>
        <taxon>Viridiplantae</taxon>
        <taxon>Streptophyta</taxon>
        <taxon>Embryophyta</taxon>
        <taxon>Tracheophyta</taxon>
        <taxon>Spermatophyta</taxon>
        <taxon>Magnoliopsida</taxon>
        <taxon>eudicotyledons</taxon>
        <taxon>Gunneridae</taxon>
        <taxon>Pentapetalae</taxon>
        <taxon>Caryophyllales</taxon>
        <taxon>Chenopodiaceae</taxon>
        <taxon>Chenopodioideae</taxon>
        <taxon>Anserineae</taxon>
        <taxon>Spinacia</taxon>
    </lineage>
</organism>
<evidence type="ECO:0000313" key="1">
    <source>
        <dbReference type="Proteomes" id="UP000813463"/>
    </source>
</evidence>
<dbReference type="RefSeq" id="XP_021862979.1">
    <property type="nucleotide sequence ID" value="XM_022007287.1"/>
</dbReference>
<reference evidence="1" key="1">
    <citation type="journal article" date="2021" name="Nat. Commun.">
        <title>Genomic analyses provide insights into spinach domestication and the genetic basis of agronomic traits.</title>
        <authorList>
            <person name="Cai X."/>
            <person name="Sun X."/>
            <person name="Xu C."/>
            <person name="Sun H."/>
            <person name="Wang X."/>
            <person name="Ge C."/>
            <person name="Zhang Z."/>
            <person name="Wang Q."/>
            <person name="Fei Z."/>
            <person name="Jiao C."/>
            <person name="Wang Q."/>
        </authorList>
    </citation>
    <scope>NUCLEOTIDE SEQUENCE [LARGE SCALE GENOMIC DNA]</scope>
    <source>
        <strain evidence="1">cv. Varoflay</strain>
    </source>
</reference>